<protein>
    <submittedName>
        <fullName evidence="1">Uncharacterized protein</fullName>
    </submittedName>
</protein>
<keyword evidence="2" id="KW-1185">Reference proteome</keyword>
<evidence type="ECO:0000313" key="1">
    <source>
        <dbReference type="EMBL" id="KAJ4949995.1"/>
    </source>
</evidence>
<sequence length="191" mass="20814">MVPSLVSNRGVDLGHSLRFPSEEHMVVVPVGGCDGAADRRLQGRGALKEADELNPMRVDGVAILHVKDEVLRDDGNWGMFMLAQIKLMATTMAGVCMTQMAKVNLHLVRFPGREGLGELRPATLGEKGLRDRCFSGIEEDWTVGSKTGAGGRQSKNCCSWNETTKKNGGGEVYGQQRIFSAHEMKEGQRGQ</sequence>
<proteinExistence type="predicted"/>
<gene>
    <name evidence="1" type="ORF">NE237_026827</name>
</gene>
<comment type="caution">
    <text evidence="1">The sequence shown here is derived from an EMBL/GenBank/DDBJ whole genome shotgun (WGS) entry which is preliminary data.</text>
</comment>
<dbReference type="AlphaFoldDB" id="A0A9Q0GM85"/>
<reference evidence="1" key="1">
    <citation type="journal article" date="2023" name="Plant J.">
        <title>The genome of the king protea, Protea cynaroides.</title>
        <authorList>
            <person name="Chang J."/>
            <person name="Duong T.A."/>
            <person name="Schoeman C."/>
            <person name="Ma X."/>
            <person name="Roodt D."/>
            <person name="Barker N."/>
            <person name="Li Z."/>
            <person name="Van de Peer Y."/>
            <person name="Mizrachi E."/>
        </authorList>
    </citation>
    <scope>NUCLEOTIDE SEQUENCE</scope>
    <source>
        <tissue evidence="1">Young leaves</tissue>
    </source>
</reference>
<organism evidence="1 2">
    <name type="scientific">Protea cynaroides</name>
    <dbReference type="NCBI Taxonomy" id="273540"/>
    <lineage>
        <taxon>Eukaryota</taxon>
        <taxon>Viridiplantae</taxon>
        <taxon>Streptophyta</taxon>
        <taxon>Embryophyta</taxon>
        <taxon>Tracheophyta</taxon>
        <taxon>Spermatophyta</taxon>
        <taxon>Magnoliopsida</taxon>
        <taxon>Proteales</taxon>
        <taxon>Proteaceae</taxon>
        <taxon>Protea</taxon>
    </lineage>
</organism>
<name>A0A9Q0GM85_9MAGN</name>
<accession>A0A9Q0GM85</accession>
<dbReference type="EMBL" id="JAMYWD010000012">
    <property type="protein sequence ID" value="KAJ4949995.1"/>
    <property type="molecule type" value="Genomic_DNA"/>
</dbReference>
<dbReference type="Proteomes" id="UP001141806">
    <property type="component" value="Unassembled WGS sequence"/>
</dbReference>
<evidence type="ECO:0000313" key="2">
    <source>
        <dbReference type="Proteomes" id="UP001141806"/>
    </source>
</evidence>